<dbReference type="GO" id="GO:0051213">
    <property type="term" value="F:dioxygenase activity"/>
    <property type="evidence" value="ECO:0007669"/>
    <property type="project" value="UniProtKB-KW"/>
</dbReference>
<comment type="caution">
    <text evidence="7">The sequence shown here is derived from an EMBL/GenBank/DDBJ whole genome shotgun (WGS) entry which is preliminary data.</text>
</comment>
<proteinExistence type="predicted"/>
<sequence length="410" mass="43183">MEHSLSVSPVVIVGAGHAGVQAAASLREEGYDGEIVLLSDERELPYQRPPLSKAFLKREMDLHGLPLRAEAFYPAQRIDLRLGARAVRIDRAARTVALADGTSLPYGHLILATGARQRRLEVPGVDLPGVYALRTIADAAALRERIVPGLRVVVIGAGFIGLEVAATAAKLGAETAVVEIARPMGRAVSPALSDFYAEAHRSFGARLFLGVGVREISGTDKAEAVVLSDGEVLPADLVLVGVGVTAEDALARAAGLDCGNGVLVDERLVTSDPAISAIGDCAAFPNATLGFVTRLESIQNAVDQGKLVAARLAGKPKAYDALAWFWSDQGDLKLLIVGLSHDVDQWVVRGDPATRAFSTYGFRKGRLAVVESVNRAGDHAAAKRILASGKTLTPEQAADPDFDIRALAKG</sequence>
<dbReference type="GO" id="GO:0005737">
    <property type="term" value="C:cytoplasm"/>
    <property type="evidence" value="ECO:0007669"/>
    <property type="project" value="TreeGrafter"/>
</dbReference>
<dbReference type="PRINTS" id="PR00368">
    <property type="entry name" value="FADPNR"/>
</dbReference>
<dbReference type="InterPro" id="IPR050446">
    <property type="entry name" value="FAD-oxidoreductase/Apoptosis"/>
</dbReference>
<evidence type="ECO:0000259" key="5">
    <source>
        <dbReference type="Pfam" id="PF07992"/>
    </source>
</evidence>
<evidence type="ECO:0000313" key="8">
    <source>
        <dbReference type="Proteomes" id="UP000253529"/>
    </source>
</evidence>
<accession>A0A366F7G3</accession>
<protein>
    <submittedName>
        <fullName evidence="7">3-phenylpropionate/trans-cinnamate dioxygenase ferredoxin reductase subunit</fullName>
    </submittedName>
</protein>
<keyword evidence="4" id="KW-0560">Oxidoreductase</keyword>
<comment type="cofactor">
    <cofactor evidence="1">
        <name>FAD</name>
        <dbReference type="ChEBI" id="CHEBI:57692"/>
    </cofactor>
</comment>
<dbReference type="PANTHER" id="PTHR43557:SF2">
    <property type="entry name" value="RIESKE DOMAIN-CONTAINING PROTEIN-RELATED"/>
    <property type="match status" value="1"/>
</dbReference>
<dbReference type="Pfam" id="PF07992">
    <property type="entry name" value="Pyr_redox_2"/>
    <property type="match status" value="1"/>
</dbReference>
<evidence type="ECO:0000313" key="7">
    <source>
        <dbReference type="EMBL" id="RBP10601.1"/>
    </source>
</evidence>
<feature type="domain" description="Reductase C-terminal" evidence="6">
    <location>
        <begin position="324"/>
        <end position="408"/>
    </location>
</feature>
<dbReference type="InterPro" id="IPR028202">
    <property type="entry name" value="Reductase_C"/>
</dbReference>
<reference evidence="7 8" key="1">
    <citation type="submission" date="2018-06" db="EMBL/GenBank/DDBJ databases">
        <title>Genomic Encyclopedia of Type Strains, Phase IV (KMG-IV): sequencing the most valuable type-strain genomes for metagenomic binning, comparative biology and taxonomic classification.</title>
        <authorList>
            <person name="Goeker M."/>
        </authorList>
    </citation>
    <scope>NUCLEOTIDE SEQUENCE [LARGE SCALE GENOMIC DNA]</scope>
    <source>
        <strain evidence="7 8">DSM 24875</strain>
    </source>
</reference>
<dbReference type="EMBL" id="QNRK01000018">
    <property type="protein sequence ID" value="RBP10601.1"/>
    <property type="molecule type" value="Genomic_DNA"/>
</dbReference>
<keyword evidence="3" id="KW-0274">FAD</keyword>
<evidence type="ECO:0000256" key="2">
    <source>
        <dbReference type="ARBA" id="ARBA00022630"/>
    </source>
</evidence>
<dbReference type="PRINTS" id="PR00411">
    <property type="entry name" value="PNDRDTASEI"/>
</dbReference>
<keyword evidence="8" id="KW-1185">Reference proteome</keyword>
<dbReference type="InterPro" id="IPR023753">
    <property type="entry name" value="FAD/NAD-binding_dom"/>
</dbReference>
<keyword evidence="7" id="KW-0223">Dioxygenase</keyword>
<evidence type="ECO:0000256" key="3">
    <source>
        <dbReference type="ARBA" id="ARBA00022827"/>
    </source>
</evidence>
<name>A0A366F7G3_9HYPH</name>
<dbReference type="AlphaFoldDB" id="A0A366F7G3"/>
<evidence type="ECO:0000259" key="6">
    <source>
        <dbReference type="Pfam" id="PF14759"/>
    </source>
</evidence>
<organism evidence="7 8">
    <name type="scientific">Roseiarcus fermentans</name>
    <dbReference type="NCBI Taxonomy" id="1473586"/>
    <lineage>
        <taxon>Bacteria</taxon>
        <taxon>Pseudomonadati</taxon>
        <taxon>Pseudomonadota</taxon>
        <taxon>Alphaproteobacteria</taxon>
        <taxon>Hyphomicrobiales</taxon>
        <taxon>Roseiarcaceae</taxon>
        <taxon>Roseiarcus</taxon>
    </lineage>
</organism>
<keyword evidence="2" id="KW-0285">Flavoprotein</keyword>
<dbReference type="Gene3D" id="3.30.390.30">
    <property type="match status" value="1"/>
</dbReference>
<feature type="domain" description="FAD/NAD(P)-binding" evidence="5">
    <location>
        <begin position="10"/>
        <end position="305"/>
    </location>
</feature>
<dbReference type="InterPro" id="IPR016156">
    <property type="entry name" value="FAD/NAD-linked_Rdtase_dimer_sf"/>
</dbReference>
<dbReference type="GO" id="GO:0016651">
    <property type="term" value="F:oxidoreductase activity, acting on NAD(P)H"/>
    <property type="evidence" value="ECO:0007669"/>
    <property type="project" value="TreeGrafter"/>
</dbReference>
<dbReference type="PANTHER" id="PTHR43557">
    <property type="entry name" value="APOPTOSIS-INDUCING FACTOR 1"/>
    <property type="match status" value="1"/>
</dbReference>
<gene>
    <name evidence="7" type="ORF">DFR50_11887</name>
</gene>
<evidence type="ECO:0000256" key="4">
    <source>
        <dbReference type="ARBA" id="ARBA00023002"/>
    </source>
</evidence>
<evidence type="ECO:0000256" key="1">
    <source>
        <dbReference type="ARBA" id="ARBA00001974"/>
    </source>
</evidence>
<dbReference type="Gene3D" id="3.50.50.60">
    <property type="entry name" value="FAD/NAD(P)-binding domain"/>
    <property type="match status" value="2"/>
</dbReference>
<dbReference type="Proteomes" id="UP000253529">
    <property type="component" value="Unassembled WGS sequence"/>
</dbReference>
<dbReference type="Pfam" id="PF14759">
    <property type="entry name" value="Reductase_C"/>
    <property type="match status" value="1"/>
</dbReference>
<dbReference type="InterPro" id="IPR036188">
    <property type="entry name" value="FAD/NAD-bd_sf"/>
</dbReference>
<dbReference type="SUPFAM" id="SSF55424">
    <property type="entry name" value="FAD/NAD-linked reductases, dimerisation (C-terminal) domain"/>
    <property type="match status" value="1"/>
</dbReference>
<dbReference type="SUPFAM" id="SSF51905">
    <property type="entry name" value="FAD/NAD(P)-binding domain"/>
    <property type="match status" value="2"/>
</dbReference>